<evidence type="ECO:0000256" key="2">
    <source>
        <dbReference type="SAM" id="SignalP"/>
    </source>
</evidence>
<dbReference type="InterPro" id="IPR013783">
    <property type="entry name" value="Ig-like_fold"/>
</dbReference>
<dbReference type="STRING" id="52670.A0A2I4BCW1"/>
<keyword evidence="4" id="KW-1185">Reference proteome</keyword>
<dbReference type="Pfam" id="PF07679">
    <property type="entry name" value="I-set"/>
    <property type="match status" value="1"/>
</dbReference>
<feature type="signal peptide" evidence="2">
    <location>
        <begin position="1"/>
        <end position="19"/>
    </location>
</feature>
<dbReference type="InParanoid" id="A0A2I4BCW1"/>
<dbReference type="AlphaFoldDB" id="A0A2I4BCW1"/>
<dbReference type="InterPro" id="IPR003599">
    <property type="entry name" value="Ig_sub"/>
</dbReference>
<evidence type="ECO:0000313" key="5">
    <source>
        <dbReference type="RefSeq" id="XP_013865568.1"/>
    </source>
</evidence>
<dbReference type="RefSeq" id="XP_013865568.1">
    <property type="nucleotide sequence ID" value="XM_014010114.1"/>
</dbReference>
<evidence type="ECO:0000256" key="1">
    <source>
        <dbReference type="SAM" id="Phobius"/>
    </source>
</evidence>
<accession>A0A2I4BCW1</accession>
<dbReference type="GeneID" id="106518723"/>
<dbReference type="PROSITE" id="PS50835">
    <property type="entry name" value="IG_LIKE"/>
    <property type="match status" value="1"/>
</dbReference>
<feature type="domain" description="Ig-like" evidence="3">
    <location>
        <begin position="39"/>
        <end position="109"/>
    </location>
</feature>
<evidence type="ECO:0000259" key="3">
    <source>
        <dbReference type="PROSITE" id="PS50835"/>
    </source>
</evidence>
<evidence type="ECO:0000313" key="4">
    <source>
        <dbReference type="Proteomes" id="UP000192220"/>
    </source>
</evidence>
<dbReference type="InterPro" id="IPR013098">
    <property type="entry name" value="Ig_I-set"/>
</dbReference>
<dbReference type="Proteomes" id="UP000192220">
    <property type="component" value="Unplaced"/>
</dbReference>
<feature type="transmembrane region" description="Helical" evidence="1">
    <location>
        <begin position="136"/>
        <end position="157"/>
    </location>
</feature>
<name>A0A2I4BCW1_AUSLI</name>
<protein>
    <submittedName>
        <fullName evidence="5">Uncharacterized protein LOC106518723 isoform X1</fullName>
    </submittedName>
</protein>
<proteinExistence type="predicted"/>
<dbReference type="SUPFAM" id="SSF48726">
    <property type="entry name" value="Immunoglobulin"/>
    <property type="match status" value="1"/>
</dbReference>
<keyword evidence="1" id="KW-0472">Membrane</keyword>
<dbReference type="SMART" id="SM00409">
    <property type="entry name" value="IG"/>
    <property type="match status" value="1"/>
</dbReference>
<dbReference type="InterPro" id="IPR007110">
    <property type="entry name" value="Ig-like_dom"/>
</dbReference>
<dbReference type="PANTHER" id="PTHR15297">
    <property type="entry name" value="IMMUNOGLOBULIN SUPERFAMILY MEMBER 6"/>
    <property type="match status" value="1"/>
</dbReference>
<keyword evidence="1" id="KW-1133">Transmembrane helix</keyword>
<organism evidence="4 5">
    <name type="scientific">Austrofundulus limnaeus</name>
    <name type="common">Annual killifish</name>
    <dbReference type="NCBI Taxonomy" id="52670"/>
    <lineage>
        <taxon>Eukaryota</taxon>
        <taxon>Metazoa</taxon>
        <taxon>Chordata</taxon>
        <taxon>Craniata</taxon>
        <taxon>Vertebrata</taxon>
        <taxon>Euteleostomi</taxon>
        <taxon>Actinopterygii</taxon>
        <taxon>Neopterygii</taxon>
        <taxon>Teleostei</taxon>
        <taxon>Neoteleostei</taxon>
        <taxon>Acanthomorphata</taxon>
        <taxon>Ovalentaria</taxon>
        <taxon>Atherinomorphae</taxon>
        <taxon>Cyprinodontiformes</taxon>
        <taxon>Rivulidae</taxon>
        <taxon>Austrofundulus</taxon>
    </lineage>
</organism>
<gene>
    <name evidence="5" type="primary">LOC106518723</name>
</gene>
<dbReference type="InterPro" id="IPR039089">
    <property type="entry name" value="IGSF6"/>
</dbReference>
<dbReference type="OrthoDB" id="9905432at2759"/>
<reference evidence="5" key="1">
    <citation type="submission" date="2025-08" db="UniProtKB">
        <authorList>
            <consortium name="RefSeq"/>
        </authorList>
    </citation>
    <scope>IDENTIFICATION</scope>
    <source>
        <strain evidence="5">Quisiro</strain>
        <tissue evidence="5">Liver</tissue>
    </source>
</reference>
<dbReference type="KEGG" id="alim:106518723"/>
<dbReference type="Gene3D" id="2.60.40.10">
    <property type="entry name" value="Immunoglobulins"/>
    <property type="match status" value="1"/>
</dbReference>
<feature type="chain" id="PRO_5014118727" evidence="2">
    <location>
        <begin position="20"/>
        <end position="254"/>
    </location>
</feature>
<sequence>MRGLFWLSLLLTHVCGTESTEKELSCLSQPHKVIFRKTGQSAVLPCIVSNCSSVSLHYQWFVFREKHHLDLQLTSRHSLDGASLQISALNANDSGIYHCAITSTITQVRECCRHHVGRGTTLVVKEHLKPQLRQTLLWSTFTLLAIFNLALVAFIVIKKHGCKISTCKKPSRKDKENSVRKTAQFRYVLQELHSRGTFTMSKQRRRDDSRVEVNVAAHRGWIYSTQRLQRTCAVARFLICFNVLPGSERREHLH</sequence>
<keyword evidence="1" id="KW-0812">Transmembrane</keyword>
<dbReference type="PANTHER" id="PTHR15297:SF2">
    <property type="entry name" value="IMMUNOGLOBULIN SUPERFAMILY MEMBER 6"/>
    <property type="match status" value="1"/>
</dbReference>
<dbReference type="InterPro" id="IPR036179">
    <property type="entry name" value="Ig-like_dom_sf"/>
</dbReference>
<keyword evidence="2" id="KW-0732">Signal</keyword>
<dbReference type="CDD" id="cd00099">
    <property type="entry name" value="IgV"/>
    <property type="match status" value="1"/>
</dbReference>